<accession>A0A978UYY6</accession>
<dbReference type="EMBL" id="JAEACU010000008">
    <property type="protein sequence ID" value="KAH7520202.1"/>
    <property type="molecule type" value="Genomic_DNA"/>
</dbReference>
<evidence type="ECO:0000313" key="1">
    <source>
        <dbReference type="EMBL" id="KAH7520202.1"/>
    </source>
</evidence>
<comment type="caution">
    <text evidence="1">The sequence shown here is derived from an EMBL/GenBank/DDBJ whole genome shotgun (WGS) entry which is preliminary data.</text>
</comment>
<evidence type="ECO:0000313" key="2">
    <source>
        <dbReference type="Proteomes" id="UP000813462"/>
    </source>
</evidence>
<organism evidence="1 2">
    <name type="scientific">Ziziphus jujuba var. spinosa</name>
    <dbReference type="NCBI Taxonomy" id="714518"/>
    <lineage>
        <taxon>Eukaryota</taxon>
        <taxon>Viridiplantae</taxon>
        <taxon>Streptophyta</taxon>
        <taxon>Embryophyta</taxon>
        <taxon>Tracheophyta</taxon>
        <taxon>Spermatophyta</taxon>
        <taxon>Magnoliopsida</taxon>
        <taxon>eudicotyledons</taxon>
        <taxon>Gunneridae</taxon>
        <taxon>Pentapetalae</taxon>
        <taxon>rosids</taxon>
        <taxon>fabids</taxon>
        <taxon>Rosales</taxon>
        <taxon>Rhamnaceae</taxon>
        <taxon>Paliureae</taxon>
        <taxon>Ziziphus</taxon>
    </lineage>
</organism>
<proteinExistence type="predicted"/>
<protein>
    <submittedName>
        <fullName evidence="1">Uncharacterized protein</fullName>
    </submittedName>
</protein>
<dbReference type="InterPro" id="IPR023213">
    <property type="entry name" value="CAT-like_dom_sf"/>
</dbReference>
<dbReference type="Gene3D" id="3.30.559.10">
    <property type="entry name" value="Chloramphenicol acetyltransferase-like domain"/>
    <property type="match status" value="1"/>
</dbReference>
<gene>
    <name evidence="1" type="ORF">FEM48_Zijuj08G0119200</name>
</gene>
<dbReference type="Proteomes" id="UP000813462">
    <property type="component" value="Unassembled WGS sequence"/>
</dbReference>
<name>A0A978UYY6_ZIZJJ</name>
<dbReference type="AlphaFoldDB" id="A0A978UYY6"/>
<dbReference type="Pfam" id="PF02458">
    <property type="entry name" value="Transferase"/>
    <property type="match status" value="1"/>
</dbReference>
<sequence length="218" mass="24581">MSKTKNQVVLASSTISWAEHLKATLSQTFDIFYPLVSRLGPVENDNETSSFYLHCNGEGALFVHAAFGSIMKLVAHDDFHRSVVFQHLPICIPFFRNQIPSRKLVAHDGDQLIATKSAIIFPVGKLQNSKQKPTKYHKANEEVSHRISVGMRQRIQPQVTRGVSGSCSSWIRPKTTKYQKYGNDCRHMRSLADLSSTFEGMTFVGEDLYNCSVKRSDE</sequence>
<reference evidence="1" key="1">
    <citation type="journal article" date="2021" name="Front. Plant Sci.">
        <title>Chromosome-Scale Genome Assembly for Chinese Sour Jujube and Insights Into Its Genome Evolution and Domestication Signature.</title>
        <authorList>
            <person name="Shen L.-Y."/>
            <person name="Luo H."/>
            <person name="Wang X.-L."/>
            <person name="Wang X.-M."/>
            <person name="Qiu X.-J."/>
            <person name="Liu H."/>
            <person name="Zhou S.-S."/>
            <person name="Jia K.-H."/>
            <person name="Nie S."/>
            <person name="Bao Y.-T."/>
            <person name="Zhang R.-G."/>
            <person name="Yun Q.-Z."/>
            <person name="Chai Y.-H."/>
            <person name="Lu J.-Y."/>
            <person name="Li Y."/>
            <person name="Zhao S.-W."/>
            <person name="Mao J.-F."/>
            <person name="Jia S.-G."/>
            <person name="Mao Y.-M."/>
        </authorList>
    </citation>
    <scope>NUCLEOTIDE SEQUENCE</scope>
    <source>
        <strain evidence="1">AT0</strain>
        <tissue evidence="1">Leaf</tissue>
    </source>
</reference>